<reference evidence="13" key="1">
    <citation type="submission" date="2023-05" db="EMBL/GenBank/DDBJ databases">
        <title>Nepenthes gracilis genome sequencing.</title>
        <authorList>
            <person name="Fukushima K."/>
        </authorList>
    </citation>
    <scope>NUCLEOTIDE SEQUENCE</scope>
    <source>
        <strain evidence="13">SING2019-196</strain>
    </source>
</reference>
<evidence type="ECO:0000256" key="11">
    <source>
        <dbReference type="PIRSR" id="PIRSR602401-1"/>
    </source>
</evidence>
<keyword evidence="6" id="KW-1133">Transmembrane helix</keyword>
<dbReference type="GO" id="GO:0016705">
    <property type="term" value="F:oxidoreductase activity, acting on paired donors, with incorporation or reduction of molecular oxygen"/>
    <property type="evidence" value="ECO:0007669"/>
    <property type="project" value="InterPro"/>
</dbReference>
<evidence type="ECO:0000256" key="2">
    <source>
        <dbReference type="ARBA" id="ARBA00004370"/>
    </source>
</evidence>
<dbReference type="InterPro" id="IPR050651">
    <property type="entry name" value="Plant_Cytochrome_P450_Monoox"/>
</dbReference>
<dbReference type="EMBL" id="BSYO01000016">
    <property type="protein sequence ID" value="GMH16661.1"/>
    <property type="molecule type" value="Genomic_DNA"/>
</dbReference>
<dbReference type="Gene3D" id="1.10.630.10">
    <property type="entry name" value="Cytochrome P450"/>
    <property type="match status" value="1"/>
</dbReference>
<evidence type="ECO:0000256" key="9">
    <source>
        <dbReference type="ARBA" id="ARBA00023033"/>
    </source>
</evidence>
<keyword evidence="4" id="KW-0812">Transmembrane</keyword>
<evidence type="ECO:0000256" key="6">
    <source>
        <dbReference type="ARBA" id="ARBA00022989"/>
    </source>
</evidence>
<accession>A0AAD3STS7</accession>
<evidence type="ECO:0008006" key="15">
    <source>
        <dbReference type="Google" id="ProtNLM"/>
    </source>
</evidence>
<dbReference type="GO" id="GO:0016020">
    <property type="term" value="C:membrane"/>
    <property type="evidence" value="ECO:0007669"/>
    <property type="project" value="UniProtKB-SubCell"/>
</dbReference>
<keyword evidence="10" id="KW-0472">Membrane</keyword>
<name>A0AAD3STS7_NEPGR</name>
<dbReference type="GO" id="GO:0005506">
    <property type="term" value="F:iron ion binding"/>
    <property type="evidence" value="ECO:0007669"/>
    <property type="project" value="InterPro"/>
</dbReference>
<comment type="cofactor">
    <cofactor evidence="1 11">
        <name>heme</name>
        <dbReference type="ChEBI" id="CHEBI:30413"/>
    </cofactor>
</comment>
<dbReference type="InterPro" id="IPR036396">
    <property type="entry name" value="Cyt_P450_sf"/>
</dbReference>
<keyword evidence="7 12" id="KW-0560">Oxidoreductase</keyword>
<proteinExistence type="inferred from homology"/>
<comment type="caution">
    <text evidence="13">The sequence shown here is derived from an EMBL/GenBank/DDBJ whole genome shotgun (WGS) entry which is preliminary data.</text>
</comment>
<protein>
    <recommendedName>
        <fullName evidence="15">Cytochrome P450</fullName>
    </recommendedName>
</protein>
<dbReference type="PRINTS" id="PR00463">
    <property type="entry name" value="EP450I"/>
</dbReference>
<dbReference type="AlphaFoldDB" id="A0AAD3STS7"/>
<evidence type="ECO:0000256" key="10">
    <source>
        <dbReference type="ARBA" id="ARBA00023136"/>
    </source>
</evidence>
<dbReference type="PRINTS" id="PR00385">
    <property type="entry name" value="P450"/>
</dbReference>
<gene>
    <name evidence="13" type="ORF">Nepgr_018502</name>
</gene>
<dbReference type="SUPFAM" id="SSF48264">
    <property type="entry name" value="Cytochrome P450"/>
    <property type="match status" value="1"/>
</dbReference>
<sequence>MEWAMSLLLNHPHILQKARNEINTAVGNCRLVEDSDVTKLSYLQCIVNETLRLFPVGPLLVPHFSSEDCTVGGYHVSKGTVLLVNAWALHRSLDLWKDPMDFRPERFIGGVEGEGEGFKFIPFGVGRRACPGSNLAMKTVTLTLASLIQCFDWERADGELVDMEEGAGLTMAKKKPLVAMCTPRSSMITILTQL</sequence>
<keyword evidence="3 11" id="KW-0349">Heme</keyword>
<dbReference type="PANTHER" id="PTHR47947:SF26">
    <property type="entry name" value="CYTOCHROME P450"/>
    <property type="match status" value="1"/>
</dbReference>
<dbReference type="PANTHER" id="PTHR47947">
    <property type="entry name" value="CYTOCHROME P450 82C3-RELATED"/>
    <property type="match status" value="1"/>
</dbReference>
<dbReference type="InterPro" id="IPR002401">
    <property type="entry name" value="Cyt_P450_E_grp-I"/>
</dbReference>
<feature type="binding site" description="axial binding residue" evidence="11">
    <location>
        <position position="130"/>
    </location>
    <ligand>
        <name>heme</name>
        <dbReference type="ChEBI" id="CHEBI:30413"/>
    </ligand>
    <ligandPart>
        <name>Fe</name>
        <dbReference type="ChEBI" id="CHEBI:18248"/>
    </ligandPart>
</feature>
<evidence type="ECO:0000256" key="8">
    <source>
        <dbReference type="ARBA" id="ARBA00023004"/>
    </source>
</evidence>
<evidence type="ECO:0000256" key="12">
    <source>
        <dbReference type="RuleBase" id="RU000461"/>
    </source>
</evidence>
<dbReference type="PROSITE" id="PS00086">
    <property type="entry name" value="CYTOCHROME_P450"/>
    <property type="match status" value="1"/>
</dbReference>
<dbReference type="Pfam" id="PF00067">
    <property type="entry name" value="p450"/>
    <property type="match status" value="1"/>
</dbReference>
<evidence type="ECO:0000256" key="4">
    <source>
        <dbReference type="ARBA" id="ARBA00022692"/>
    </source>
</evidence>
<organism evidence="13 14">
    <name type="scientific">Nepenthes gracilis</name>
    <name type="common">Slender pitcher plant</name>
    <dbReference type="NCBI Taxonomy" id="150966"/>
    <lineage>
        <taxon>Eukaryota</taxon>
        <taxon>Viridiplantae</taxon>
        <taxon>Streptophyta</taxon>
        <taxon>Embryophyta</taxon>
        <taxon>Tracheophyta</taxon>
        <taxon>Spermatophyta</taxon>
        <taxon>Magnoliopsida</taxon>
        <taxon>eudicotyledons</taxon>
        <taxon>Gunneridae</taxon>
        <taxon>Pentapetalae</taxon>
        <taxon>Caryophyllales</taxon>
        <taxon>Nepenthaceae</taxon>
        <taxon>Nepenthes</taxon>
    </lineage>
</organism>
<keyword evidence="9 12" id="KW-0503">Monooxygenase</keyword>
<comment type="subcellular location">
    <subcellularLocation>
        <location evidence="2">Membrane</location>
    </subcellularLocation>
</comment>
<keyword evidence="14" id="KW-1185">Reference proteome</keyword>
<evidence type="ECO:0000256" key="1">
    <source>
        <dbReference type="ARBA" id="ARBA00001971"/>
    </source>
</evidence>
<dbReference type="GO" id="GO:0020037">
    <property type="term" value="F:heme binding"/>
    <property type="evidence" value="ECO:0007669"/>
    <property type="project" value="InterPro"/>
</dbReference>
<evidence type="ECO:0000256" key="5">
    <source>
        <dbReference type="ARBA" id="ARBA00022723"/>
    </source>
</evidence>
<keyword evidence="8 11" id="KW-0408">Iron</keyword>
<dbReference type="GO" id="GO:0004497">
    <property type="term" value="F:monooxygenase activity"/>
    <property type="evidence" value="ECO:0007669"/>
    <property type="project" value="UniProtKB-KW"/>
</dbReference>
<evidence type="ECO:0000256" key="3">
    <source>
        <dbReference type="ARBA" id="ARBA00022617"/>
    </source>
</evidence>
<dbReference type="InterPro" id="IPR001128">
    <property type="entry name" value="Cyt_P450"/>
</dbReference>
<evidence type="ECO:0000313" key="13">
    <source>
        <dbReference type="EMBL" id="GMH16661.1"/>
    </source>
</evidence>
<dbReference type="Proteomes" id="UP001279734">
    <property type="component" value="Unassembled WGS sequence"/>
</dbReference>
<dbReference type="InterPro" id="IPR017972">
    <property type="entry name" value="Cyt_P450_CS"/>
</dbReference>
<comment type="similarity">
    <text evidence="12">Belongs to the cytochrome P450 family.</text>
</comment>
<evidence type="ECO:0000313" key="14">
    <source>
        <dbReference type="Proteomes" id="UP001279734"/>
    </source>
</evidence>
<evidence type="ECO:0000256" key="7">
    <source>
        <dbReference type="ARBA" id="ARBA00023002"/>
    </source>
</evidence>
<keyword evidence="5 11" id="KW-0479">Metal-binding</keyword>